<dbReference type="RefSeq" id="WP_187732117.1">
    <property type="nucleotide sequence ID" value="NZ_BMFN01000002.1"/>
</dbReference>
<proteinExistence type="predicted"/>
<dbReference type="Proteomes" id="UP000516093">
    <property type="component" value="Chromosome"/>
</dbReference>
<name>A0A7H0GU82_9BACT</name>
<accession>A0A7H0GU82</accession>
<dbReference type="EMBL" id="CP060784">
    <property type="protein sequence ID" value="QNP51848.1"/>
    <property type="molecule type" value="Genomic_DNA"/>
</dbReference>
<reference evidence="1 2" key="1">
    <citation type="submission" date="2020-08" db="EMBL/GenBank/DDBJ databases">
        <title>Genome sequence of Hymenobacter qilianensis JCM 19763T.</title>
        <authorList>
            <person name="Hyun D.-W."/>
            <person name="Bae J.-W."/>
        </authorList>
    </citation>
    <scope>NUCLEOTIDE SEQUENCE [LARGE SCALE GENOMIC DNA]</scope>
    <source>
        <strain evidence="1 2">JCM 19763</strain>
    </source>
</reference>
<evidence type="ECO:0000313" key="1">
    <source>
        <dbReference type="EMBL" id="QNP51848.1"/>
    </source>
</evidence>
<dbReference type="AlphaFoldDB" id="A0A7H0GU82"/>
<dbReference type="KEGG" id="hqi:H9L05_18185"/>
<gene>
    <name evidence="1" type="ORF">H9L05_18185</name>
</gene>
<evidence type="ECO:0000313" key="2">
    <source>
        <dbReference type="Proteomes" id="UP000516093"/>
    </source>
</evidence>
<protein>
    <submittedName>
        <fullName evidence="1">Uncharacterized protein</fullName>
    </submittedName>
</protein>
<sequence>MKSFRRSIFFTKAPLGGYYRYQDIFQVFPMDFERTPKNKLQRHFPNILEYWIDENDKVTKLFGDDDEDYDDNGLMNELATLTATTITKEEKILSLLTTFTNNIFFTYKGIDGSWGMPTDNTIPREDLNSASSKWSMGIFFYPGMPDDLKISGFTEITINPIQTVDYPDYYLDQPHLDSDWYTDIQFPSILDYLLDSYFNLEGNAANSVNAAISYTASAVELFNTRKTLSLLSSFTSLETMVNLEYDGVDPCRCRECGQQRFSISKKFRDYLLKYIGDTQSNKKKFNKYYALRSKIVHTGKQLQSELLFADVEQTIRHEELITRTEILQLGKLSIINWLLEN</sequence>
<organism evidence="1 2">
    <name type="scientific">Hymenobacter qilianensis</name>
    <dbReference type="NCBI Taxonomy" id="1385715"/>
    <lineage>
        <taxon>Bacteria</taxon>
        <taxon>Pseudomonadati</taxon>
        <taxon>Bacteroidota</taxon>
        <taxon>Cytophagia</taxon>
        <taxon>Cytophagales</taxon>
        <taxon>Hymenobacteraceae</taxon>
        <taxon>Hymenobacter</taxon>
    </lineage>
</organism>
<keyword evidence="2" id="KW-1185">Reference proteome</keyword>